<dbReference type="SMART" id="SM00530">
    <property type="entry name" value="HTH_XRE"/>
    <property type="match status" value="1"/>
</dbReference>
<dbReference type="Gene3D" id="1.10.260.40">
    <property type="entry name" value="lambda repressor-like DNA-binding domains"/>
    <property type="match status" value="1"/>
</dbReference>
<protein>
    <submittedName>
        <fullName evidence="3">Helix-turn-helix transcriptional regulator</fullName>
    </submittedName>
</protein>
<keyword evidence="4" id="KW-1185">Reference proteome</keyword>
<organism evidence="3 4">
    <name type="scientific">Aquirufa regiilacus</name>
    <dbReference type="NCBI Taxonomy" id="3024868"/>
    <lineage>
        <taxon>Bacteria</taxon>
        <taxon>Pseudomonadati</taxon>
        <taxon>Bacteroidota</taxon>
        <taxon>Cytophagia</taxon>
        <taxon>Cytophagales</taxon>
        <taxon>Flectobacillaceae</taxon>
        <taxon>Aquirufa</taxon>
    </lineage>
</organism>
<dbReference type="InterPro" id="IPR050807">
    <property type="entry name" value="TransReg_Diox_bact_type"/>
</dbReference>
<evidence type="ECO:0000313" key="4">
    <source>
        <dbReference type="Proteomes" id="UP001249959"/>
    </source>
</evidence>
<evidence type="ECO:0000259" key="2">
    <source>
        <dbReference type="PROSITE" id="PS50943"/>
    </source>
</evidence>
<dbReference type="Proteomes" id="UP001249959">
    <property type="component" value="Unassembled WGS sequence"/>
</dbReference>
<dbReference type="PANTHER" id="PTHR46797:SF1">
    <property type="entry name" value="METHYLPHOSPHONATE SYNTHASE"/>
    <property type="match status" value="1"/>
</dbReference>
<comment type="caution">
    <text evidence="3">The sequence shown here is derived from an EMBL/GenBank/DDBJ whole genome shotgun (WGS) entry which is preliminary data.</text>
</comment>
<dbReference type="PANTHER" id="PTHR46797">
    <property type="entry name" value="HTH-TYPE TRANSCRIPTIONAL REGULATOR"/>
    <property type="match status" value="1"/>
</dbReference>
<dbReference type="EMBL" id="JAVNWW010000003">
    <property type="protein sequence ID" value="MDU0808915.1"/>
    <property type="molecule type" value="Genomic_DNA"/>
</dbReference>
<feature type="domain" description="HTH cro/C1-type" evidence="2">
    <location>
        <begin position="16"/>
        <end position="70"/>
    </location>
</feature>
<reference evidence="3 4" key="1">
    <citation type="submission" date="2023-09" db="EMBL/GenBank/DDBJ databases">
        <title>Aquirufa genomes.</title>
        <authorList>
            <person name="Pitt A."/>
        </authorList>
    </citation>
    <scope>NUCLEOTIDE SEQUENCE [LARGE SCALE GENOMIC DNA]</scope>
    <source>
        <strain evidence="3 4">LEOWEIH-7C</strain>
    </source>
</reference>
<dbReference type="InterPro" id="IPR010982">
    <property type="entry name" value="Lambda_DNA-bd_dom_sf"/>
</dbReference>
<dbReference type="PROSITE" id="PS50943">
    <property type="entry name" value="HTH_CROC1"/>
    <property type="match status" value="1"/>
</dbReference>
<sequence>MESSKKEISRKVGANIRVIRLAKGLTIEKLAADANMEYTQLSRIELGQINTSLFQVYKIAQALDIKMCELFQNI</sequence>
<evidence type="ECO:0000313" key="3">
    <source>
        <dbReference type="EMBL" id="MDU0808915.1"/>
    </source>
</evidence>
<accession>A0ABU3TSR9</accession>
<gene>
    <name evidence="3" type="ORF">PQG45_07695</name>
</gene>
<keyword evidence="1" id="KW-0238">DNA-binding</keyword>
<dbReference type="CDD" id="cd00093">
    <property type="entry name" value="HTH_XRE"/>
    <property type="match status" value="1"/>
</dbReference>
<dbReference type="RefSeq" id="WP_315577222.1">
    <property type="nucleotide sequence ID" value="NZ_JARDXH010000006.1"/>
</dbReference>
<proteinExistence type="predicted"/>
<dbReference type="Pfam" id="PF01381">
    <property type="entry name" value="HTH_3"/>
    <property type="match status" value="1"/>
</dbReference>
<dbReference type="SUPFAM" id="SSF47413">
    <property type="entry name" value="lambda repressor-like DNA-binding domains"/>
    <property type="match status" value="1"/>
</dbReference>
<name>A0ABU3TSR9_9BACT</name>
<evidence type="ECO:0000256" key="1">
    <source>
        <dbReference type="ARBA" id="ARBA00023125"/>
    </source>
</evidence>
<dbReference type="InterPro" id="IPR001387">
    <property type="entry name" value="Cro/C1-type_HTH"/>
</dbReference>